<protein>
    <submittedName>
        <fullName evidence="2">Uncharacterized protein</fullName>
    </submittedName>
</protein>
<evidence type="ECO:0000256" key="1">
    <source>
        <dbReference type="SAM" id="MobiDB-lite"/>
    </source>
</evidence>
<reference evidence="3" key="1">
    <citation type="journal article" date="2019" name="Curr. Biol.">
        <title>Genome Sequence of Striga asiatica Provides Insight into the Evolution of Plant Parasitism.</title>
        <authorList>
            <person name="Yoshida S."/>
            <person name="Kim S."/>
            <person name="Wafula E.K."/>
            <person name="Tanskanen J."/>
            <person name="Kim Y.M."/>
            <person name="Honaas L."/>
            <person name="Yang Z."/>
            <person name="Spallek T."/>
            <person name="Conn C.E."/>
            <person name="Ichihashi Y."/>
            <person name="Cheong K."/>
            <person name="Cui S."/>
            <person name="Der J.P."/>
            <person name="Gundlach H."/>
            <person name="Jiao Y."/>
            <person name="Hori C."/>
            <person name="Ishida J.K."/>
            <person name="Kasahara H."/>
            <person name="Kiba T."/>
            <person name="Kim M.S."/>
            <person name="Koo N."/>
            <person name="Laohavisit A."/>
            <person name="Lee Y.H."/>
            <person name="Lumba S."/>
            <person name="McCourt P."/>
            <person name="Mortimer J.C."/>
            <person name="Mutuku J.M."/>
            <person name="Nomura T."/>
            <person name="Sasaki-Sekimoto Y."/>
            <person name="Seto Y."/>
            <person name="Wang Y."/>
            <person name="Wakatake T."/>
            <person name="Sakakibara H."/>
            <person name="Demura T."/>
            <person name="Yamaguchi S."/>
            <person name="Yoneyama K."/>
            <person name="Manabe R.I."/>
            <person name="Nelson D.C."/>
            <person name="Schulman A.H."/>
            <person name="Timko M.P."/>
            <person name="dePamphilis C.W."/>
            <person name="Choi D."/>
            <person name="Shirasu K."/>
        </authorList>
    </citation>
    <scope>NUCLEOTIDE SEQUENCE [LARGE SCALE GENOMIC DNA]</scope>
    <source>
        <strain evidence="3">cv. UVA1</strain>
    </source>
</reference>
<name>A0A5A7P5G4_STRAF</name>
<feature type="region of interest" description="Disordered" evidence="1">
    <location>
        <begin position="215"/>
        <end position="241"/>
    </location>
</feature>
<evidence type="ECO:0000313" key="3">
    <source>
        <dbReference type="Proteomes" id="UP000325081"/>
    </source>
</evidence>
<dbReference type="Proteomes" id="UP000325081">
    <property type="component" value="Unassembled WGS sequence"/>
</dbReference>
<feature type="compositionally biased region" description="Basic and acidic residues" evidence="1">
    <location>
        <begin position="60"/>
        <end position="72"/>
    </location>
</feature>
<organism evidence="2 3">
    <name type="scientific">Striga asiatica</name>
    <name type="common">Asiatic witchweed</name>
    <name type="synonym">Buchnera asiatica</name>
    <dbReference type="NCBI Taxonomy" id="4170"/>
    <lineage>
        <taxon>Eukaryota</taxon>
        <taxon>Viridiplantae</taxon>
        <taxon>Streptophyta</taxon>
        <taxon>Embryophyta</taxon>
        <taxon>Tracheophyta</taxon>
        <taxon>Spermatophyta</taxon>
        <taxon>Magnoliopsida</taxon>
        <taxon>eudicotyledons</taxon>
        <taxon>Gunneridae</taxon>
        <taxon>Pentapetalae</taxon>
        <taxon>asterids</taxon>
        <taxon>lamiids</taxon>
        <taxon>Lamiales</taxon>
        <taxon>Orobanchaceae</taxon>
        <taxon>Buchnereae</taxon>
        <taxon>Striga</taxon>
    </lineage>
</organism>
<dbReference type="AlphaFoldDB" id="A0A5A7P5G4"/>
<accession>A0A5A7P5G4</accession>
<dbReference type="EMBL" id="BKCP01002336">
    <property type="protein sequence ID" value="GER28175.1"/>
    <property type="molecule type" value="Genomic_DNA"/>
</dbReference>
<evidence type="ECO:0000313" key="2">
    <source>
        <dbReference type="EMBL" id="GER28175.1"/>
    </source>
</evidence>
<gene>
    <name evidence="2" type="ORF">STAS_03955</name>
</gene>
<proteinExistence type="predicted"/>
<feature type="compositionally biased region" description="Polar residues" evidence="1">
    <location>
        <begin position="73"/>
        <end position="90"/>
    </location>
</feature>
<keyword evidence="3" id="KW-1185">Reference proteome</keyword>
<sequence>MIASRSFCGISPCIEETVKLFSRIFAVSQSTCQYTRHLPSKSEALTEIMAITEENGGDGMRLKKEEREKTCSSDKPYSSQLNPLKSQSPNGGEKQKTRQFIRAYKSNTLTTSEEPKLQLIIAEKHVLGGLGVNNLTNSERNHGRLARTRLRLCDDVTAGDDREHRPLLNGGGLLETVIVNTSEEIVLNPHLVEAHDRLDALRRLEDKLRVGLLHRPPRTTSSLNRRRHAARTPPEEVVSGN</sequence>
<feature type="region of interest" description="Disordered" evidence="1">
    <location>
        <begin position="56"/>
        <end position="97"/>
    </location>
</feature>
<comment type="caution">
    <text evidence="2">The sequence shown here is derived from an EMBL/GenBank/DDBJ whole genome shotgun (WGS) entry which is preliminary data.</text>
</comment>